<dbReference type="Gene3D" id="3.40.1390.10">
    <property type="entry name" value="MurE/MurF, N-terminal domain"/>
    <property type="match status" value="1"/>
</dbReference>
<dbReference type="GO" id="GO:0103118">
    <property type="term" value="F:UDP-3-O-[(3R)-3-hydroxyacyl]-glucosamine N-acyltransferase activity"/>
    <property type="evidence" value="ECO:0007669"/>
    <property type="project" value="UniProtKB-EC"/>
</dbReference>
<dbReference type="PANTHER" id="PTHR43378:SF2">
    <property type="entry name" value="UDP-3-O-ACYLGLUCOSAMINE N-ACYLTRANSFERASE 1, MITOCHONDRIAL-RELATED"/>
    <property type="match status" value="1"/>
</dbReference>
<feature type="domain" description="UDP-3-O-[3-hydroxymyristoyl] glucosamine N-acyltransferase non-repeat region" evidence="8">
    <location>
        <begin position="20"/>
        <end position="86"/>
    </location>
</feature>
<reference evidence="10 11" key="1">
    <citation type="submission" date="2018-04" db="EMBL/GenBank/DDBJ databases">
        <title>Thalassorhabdus spongiae gen. nov., sp. nov., isolated from a marine sponge in South-West Iceland.</title>
        <authorList>
            <person name="Knobloch S."/>
            <person name="Daussin A."/>
            <person name="Johannsson R."/>
            <person name="Marteinsson V.T."/>
        </authorList>
    </citation>
    <scope>NUCLEOTIDE SEQUENCE [LARGE SCALE GENOMIC DNA]</scope>
    <source>
        <strain evidence="10 11">Hp12</strain>
    </source>
</reference>
<gene>
    <name evidence="7 10" type="primary">lpxD</name>
    <name evidence="10" type="ORF">DC094_18740</name>
</gene>
<comment type="subunit">
    <text evidence="7">Homotrimer.</text>
</comment>
<dbReference type="InterPro" id="IPR056729">
    <property type="entry name" value="GMPPB_C"/>
</dbReference>
<dbReference type="RefSeq" id="WP_116688658.1">
    <property type="nucleotide sequence ID" value="NZ_CAWNYD010000011.1"/>
</dbReference>
<feature type="domain" description="Mannose-1-phosphate guanyltransferase C-terminal" evidence="9">
    <location>
        <begin position="120"/>
        <end position="213"/>
    </location>
</feature>
<evidence type="ECO:0000259" key="9">
    <source>
        <dbReference type="Pfam" id="PF25087"/>
    </source>
</evidence>
<dbReference type="GO" id="GO:0016410">
    <property type="term" value="F:N-acyltransferase activity"/>
    <property type="evidence" value="ECO:0007669"/>
    <property type="project" value="InterPro"/>
</dbReference>
<dbReference type="NCBIfam" id="NF002060">
    <property type="entry name" value="PRK00892.1"/>
    <property type="match status" value="1"/>
</dbReference>
<keyword evidence="1 7" id="KW-0444">Lipid biosynthesis</keyword>
<organism evidence="10 11">
    <name type="scientific">Pelagibaculum spongiae</name>
    <dbReference type="NCBI Taxonomy" id="2080658"/>
    <lineage>
        <taxon>Bacteria</taxon>
        <taxon>Pseudomonadati</taxon>
        <taxon>Pseudomonadota</taxon>
        <taxon>Gammaproteobacteria</taxon>
        <taxon>Oceanospirillales</taxon>
        <taxon>Pelagibaculum</taxon>
    </lineage>
</organism>
<dbReference type="Gene3D" id="1.20.5.170">
    <property type="match status" value="1"/>
</dbReference>
<comment type="similarity">
    <text evidence="7">Belongs to the transferase hexapeptide repeat family. LpxD subfamily.</text>
</comment>
<keyword evidence="11" id="KW-1185">Reference proteome</keyword>
<keyword evidence="2 7" id="KW-0441">Lipid A biosynthesis</keyword>
<comment type="function">
    <text evidence="7">Catalyzes the N-acylation of UDP-3-O-acylglucosamine using 3-hydroxyacyl-ACP as the acyl donor. Is involved in the biosynthesis of lipid A, a phosphorylated glycolipid that anchors the lipopolysaccharide to the outer membrane of the cell.</text>
</comment>
<evidence type="ECO:0000256" key="4">
    <source>
        <dbReference type="ARBA" id="ARBA00022737"/>
    </source>
</evidence>
<evidence type="ECO:0000259" key="8">
    <source>
        <dbReference type="Pfam" id="PF04613"/>
    </source>
</evidence>
<keyword evidence="6 7" id="KW-0012">Acyltransferase</keyword>
<dbReference type="Pfam" id="PF25087">
    <property type="entry name" value="GMPPB_C"/>
    <property type="match status" value="1"/>
</dbReference>
<evidence type="ECO:0000256" key="3">
    <source>
        <dbReference type="ARBA" id="ARBA00022679"/>
    </source>
</evidence>
<dbReference type="EMBL" id="QDDL01000011">
    <property type="protein sequence ID" value="PVZ64904.1"/>
    <property type="molecule type" value="Genomic_DNA"/>
</dbReference>
<protein>
    <recommendedName>
        <fullName evidence="7">UDP-3-O-acylglucosamine N-acyltransferase</fullName>
        <ecNumber evidence="7">2.3.1.191</ecNumber>
    </recommendedName>
</protein>
<dbReference type="NCBIfam" id="TIGR01853">
    <property type="entry name" value="lipid_A_lpxD"/>
    <property type="match status" value="1"/>
</dbReference>
<dbReference type="Pfam" id="PF00132">
    <property type="entry name" value="Hexapep"/>
    <property type="match status" value="1"/>
</dbReference>
<dbReference type="InterPro" id="IPR020573">
    <property type="entry name" value="UDP_GlcNAc_AcTrfase_non-rep"/>
</dbReference>
<keyword evidence="4 7" id="KW-0677">Repeat</keyword>
<dbReference type="Proteomes" id="UP000244906">
    <property type="component" value="Unassembled WGS sequence"/>
</dbReference>
<proteinExistence type="inferred from homology"/>
<dbReference type="Gene3D" id="2.160.10.10">
    <property type="entry name" value="Hexapeptide repeat proteins"/>
    <property type="match status" value="1"/>
</dbReference>
<dbReference type="InterPro" id="IPR007691">
    <property type="entry name" value="LpxD"/>
</dbReference>
<dbReference type="GO" id="GO:0009245">
    <property type="term" value="P:lipid A biosynthetic process"/>
    <property type="evidence" value="ECO:0007669"/>
    <property type="project" value="UniProtKB-UniRule"/>
</dbReference>
<evidence type="ECO:0000313" key="11">
    <source>
        <dbReference type="Proteomes" id="UP000244906"/>
    </source>
</evidence>
<dbReference type="GO" id="GO:0016020">
    <property type="term" value="C:membrane"/>
    <property type="evidence" value="ECO:0007669"/>
    <property type="project" value="GOC"/>
</dbReference>
<dbReference type="PANTHER" id="PTHR43378">
    <property type="entry name" value="UDP-3-O-ACYLGLUCOSAMINE N-ACYLTRANSFERASE"/>
    <property type="match status" value="1"/>
</dbReference>
<evidence type="ECO:0000256" key="1">
    <source>
        <dbReference type="ARBA" id="ARBA00022516"/>
    </source>
</evidence>
<keyword evidence="5 7" id="KW-0443">Lipid metabolism</keyword>
<dbReference type="HAMAP" id="MF_00523">
    <property type="entry name" value="LpxD"/>
    <property type="match status" value="1"/>
</dbReference>
<dbReference type="Pfam" id="PF04613">
    <property type="entry name" value="LpxD"/>
    <property type="match status" value="1"/>
</dbReference>
<dbReference type="InterPro" id="IPR011004">
    <property type="entry name" value="Trimer_LpxA-like_sf"/>
</dbReference>
<dbReference type="AlphaFoldDB" id="A0A2V1GR72"/>
<evidence type="ECO:0000256" key="2">
    <source>
        <dbReference type="ARBA" id="ARBA00022556"/>
    </source>
</evidence>
<sequence length="342" mass="36344">MKLSDIAQQLEAELVGDGELEITGLSTLETATAGQMTFLANRKYESQLEQTKASVVIVHPDQAEQAPCAVLKMQNPYLGFAMATRLFDTAPKANGLIHPSAVIAEDAEIGSNVTIGAFTVIDSGARIGDNCMIGARCSVGQNSVLGESCRLWDGVTLYHDVKVGQRAILHSGSVLGADGFGFANEQGRWVKIHQLGGVTLGDDVEVGVATAIDRGALTDTIIGNGVKIDNQVQIAHNVQIKDHCALAGQSGVAGSSTLGKRCTIAGGGGVSGHLELTDDVHVMAMTMISRSVNKPGMYASPTPMQPHRDWLKNSVRFRHLDKMARQISELQKSLAELKDSEE</sequence>
<dbReference type="OrthoDB" id="9784739at2"/>
<evidence type="ECO:0000256" key="7">
    <source>
        <dbReference type="HAMAP-Rule" id="MF_00523"/>
    </source>
</evidence>
<dbReference type="UniPathway" id="UPA00973"/>
<name>A0A2V1GR72_9GAMM</name>
<feature type="active site" description="Proton acceptor" evidence="7">
    <location>
        <position position="236"/>
    </location>
</feature>
<accession>A0A2V1GR72</accession>
<evidence type="ECO:0000313" key="10">
    <source>
        <dbReference type="EMBL" id="PVZ64904.1"/>
    </source>
</evidence>
<comment type="catalytic activity">
    <reaction evidence="7">
        <text>a UDP-3-O-[(3R)-3-hydroxyacyl]-alpha-D-glucosamine + a (3R)-hydroxyacyl-[ACP] = a UDP-2-N,3-O-bis[(3R)-3-hydroxyacyl]-alpha-D-glucosamine + holo-[ACP] + H(+)</text>
        <dbReference type="Rhea" id="RHEA:53836"/>
        <dbReference type="Rhea" id="RHEA-COMP:9685"/>
        <dbReference type="Rhea" id="RHEA-COMP:9945"/>
        <dbReference type="ChEBI" id="CHEBI:15378"/>
        <dbReference type="ChEBI" id="CHEBI:64479"/>
        <dbReference type="ChEBI" id="CHEBI:78827"/>
        <dbReference type="ChEBI" id="CHEBI:137740"/>
        <dbReference type="ChEBI" id="CHEBI:137748"/>
        <dbReference type="EC" id="2.3.1.191"/>
    </reaction>
</comment>
<evidence type="ECO:0000256" key="6">
    <source>
        <dbReference type="ARBA" id="ARBA00023315"/>
    </source>
</evidence>
<dbReference type="CDD" id="cd03352">
    <property type="entry name" value="LbH_LpxD"/>
    <property type="match status" value="1"/>
</dbReference>
<comment type="caution">
    <text evidence="10">The sequence shown here is derived from an EMBL/GenBank/DDBJ whole genome shotgun (WGS) entry which is preliminary data.</text>
</comment>
<comment type="pathway">
    <text evidence="7">Bacterial outer membrane biogenesis; LPS lipid A biosynthesis.</text>
</comment>
<dbReference type="InterPro" id="IPR001451">
    <property type="entry name" value="Hexapep"/>
</dbReference>
<keyword evidence="3 7" id="KW-0808">Transferase</keyword>
<evidence type="ECO:0000256" key="5">
    <source>
        <dbReference type="ARBA" id="ARBA00023098"/>
    </source>
</evidence>
<dbReference type="EC" id="2.3.1.191" evidence="7"/>
<dbReference type="SUPFAM" id="SSF51161">
    <property type="entry name" value="Trimeric LpxA-like enzymes"/>
    <property type="match status" value="1"/>
</dbReference>